<keyword evidence="5 6" id="KW-0472">Membrane</keyword>
<dbReference type="Proteomes" id="UP001500427">
    <property type="component" value="Unassembled WGS sequence"/>
</dbReference>
<accession>A0ABP9JJZ9</accession>
<evidence type="ECO:0000313" key="9">
    <source>
        <dbReference type="Proteomes" id="UP001500427"/>
    </source>
</evidence>
<dbReference type="PANTHER" id="PTHR35007:SF2">
    <property type="entry name" value="PILUS ASSEMBLE PROTEIN"/>
    <property type="match status" value="1"/>
</dbReference>
<protein>
    <submittedName>
        <fullName evidence="8">Type II secretion system F family protein</fullName>
    </submittedName>
</protein>
<organism evidence="8 9">
    <name type="scientific">Terrabacter aeriphilus</name>
    <dbReference type="NCBI Taxonomy" id="515662"/>
    <lineage>
        <taxon>Bacteria</taxon>
        <taxon>Bacillati</taxon>
        <taxon>Actinomycetota</taxon>
        <taxon>Actinomycetes</taxon>
        <taxon>Micrococcales</taxon>
        <taxon>Intrasporangiaceae</taxon>
        <taxon>Terrabacter</taxon>
    </lineage>
</organism>
<reference evidence="9" key="1">
    <citation type="journal article" date="2019" name="Int. J. Syst. Evol. Microbiol.">
        <title>The Global Catalogue of Microorganisms (GCM) 10K type strain sequencing project: providing services to taxonomists for standard genome sequencing and annotation.</title>
        <authorList>
            <consortium name="The Broad Institute Genomics Platform"/>
            <consortium name="The Broad Institute Genome Sequencing Center for Infectious Disease"/>
            <person name="Wu L."/>
            <person name="Ma J."/>
        </authorList>
    </citation>
    <scope>NUCLEOTIDE SEQUENCE [LARGE SCALE GENOMIC DNA]</scope>
    <source>
        <strain evidence="9">JCM 17687</strain>
    </source>
</reference>
<name>A0ABP9JJZ9_9MICO</name>
<keyword evidence="4 6" id="KW-1133">Transmembrane helix</keyword>
<evidence type="ECO:0000256" key="1">
    <source>
        <dbReference type="ARBA" id="ARBA00004651"/>
    </source>
</evidence>
<dbReference type="PANTHER" id="PTHR35007">
    <property type="entry name" value="INTEGRAL MEMBRANE PROTEIN-RELATED"/>
    <property type="match status" value="1"/>
</dbReference>
<evidence type="ECO:0000256" key="4">
    <source>
        <dbReference type="ARBA" id="ARBA00022989"/>
    </source>
</evidence>
<dbReference type="Pfam" id="PF00482">
    <property type="entry name" value="T2SSF"/>
    <property type="match status" value="1"/>
</dbReference>
<gene>
    <name evidence="8" type="ORF">GCM10023258_34290</name>
</gene>
<dbReference type="InterPro" id="IPR018076">
    <property type="entry name" value="T2SS_GspF_dom"/>
</dbReference>
<evidence type="ECO:0000256" key="6">
    <source>
        <dbReference type="SAM" id="Phobius"/>
    </source>
</evidence>
<feature type="domain" description="Type II secretion system protein GspF" evidence="7">
    <location>
        <begin position="194"/>
        <end position="317"/>
    </location>
</feature>
<sequence>MKPLSPAVDVARLVSVDGGWSWAGATAGLLLAAGLALVVAGMPASRRPTLDDRLEPYLRDTPRPSSLLARPAPVRGPFGFGDLLAPYLTRLGAVVGRALGGAASVARRQQRAGQPVDVEQFRAEQVGFGAAGAVAGLLLTTAVAVAQRGLPLPLLVGTVVVGTLGGITGRDYALSRAASRREARMLTEFPTVAELLALAVSAGEGAVGALERVCRLSHGELAGELRRCLADARAGANLPTALQGLADRTGLISLARFVDGIVVAVERGTPLAEVLRAQAQDVREDGRRTLLEQGGRKEIYMMVPIVFLTLPVTVLFALYPGLRLLHLEL</sequence>
<keyword evidence="9" id="KW-1185">Reference proteome</keyword>
<feature type="transmembrane region" description="Helical" evidence="6">
    <location>
        <begin position="126"/>
        <end position="146"/>
    </location>
</feature>
<dbReference type="EMBL" id="BAABIW010000024">
    <property type="protein sequence ID" value="GAA5033973.1"/>
    <property type="molecule type" value="Genomic_DNA"/>
</dbReference>
<proteinExistence type="predicted"/>
<evidence type="ECO:0000259" key="7">
    <source>
        <dbReference type="Pfam" id="PF00482"/>
    </source>
</evidence>
<keyword evidence="3 6" id="KW-0812">Transmembrane</keyword>
<comment type="caution">
    <text evidence="8">The sequence shown here is derived from an EMBL/GenBank/DDBJ whole genome shotgun (WGS) entry which is preliminary data.</text>
</comment>
<comment type="subcellular location">
    <subcellularLocation>
        <location evidence="1">Cell membrane</location>
        <topology evidence="1">Multi-pass membrane protein</topology>
    </subcellularLocation>
</comment>
<feature type="transmembrane region" description="Helical" evidence="6">
    <location>
        <begin position="299"/>
        <end position="319"/>
    </location>
</feature>
<dbReference type="RefSeq" id="WP_345508735.1">
    <property type="nucleotide sequence ID" value="NZ_BAABIW010000024.1"/>
</dbReference>
<feature type="transmembrane region" description="Helical" evidence="6">
    <location>
        <begin position="20"/>
        <end position="40"/>
    </location>
</feature>
<feature type="transmembrane region" description="Helical" evidence="6">
    <location>
        <begin position="152"/>
        <end position="174"/>
    </location>
</feature>
<evidence type="ECO:0000256" key="3">
    <source>
        <dbReference type="ARBA" id="ARBA00022692"/>
    </source>
</evidence>
<evidence type="ECO:0000313" key="8">
    <source>
        <dbReference type="EMBL" id="GAA5033973.1"/>
    </source>
</evidence>
<evidence type="ECO:0000256" key="5">
    <source>
        <dbReference type="ARBA" id="ARBA00023136"/>
    </source>
</evidence>
<evidence type="ECO:0000256" key="2">
    <source>
        <dbReference type="ARBA" id="ARBA00022475"/>
    </source>
</evidence>
<keyword evidence="2" id="KW-1003">Cell membrane</keyword>